<keyword evidence="3" id="KW-0732">Signal</keyword>
<dbReference type="Pfam" id="PF01033">
    <property type="entry name" value="Somatomedin_B"/>
    <property type="match status" value="1"/>
</dbReference>
<evidence type="ECO:0000313" key="5">
    <source>
        <dbReference type="Proteomes" id="UP000694888"/>
    </source>
</evidence>
<dbReference type="InterPro" id="IPR036024">
    <property type="entry name" value="Somatomedin_B-like_dom_sf"/>
</dbReference>
<reference evidence="6" key="1">
    <citation type="submission" date="2025-08" db="UniProtKB">
        <authorList>
            <consortium name="RefSeq"/>
        </authorList>
    </citation>
    <scope>IDENTIFICATION</scope>
</reference>
<keyword evidence="1" id="KW-1015">Disulfide bond</keyword>
<keyword evidence="5" id="KW-1185">Reference proteome</keyword>
<evidence type="ECO:0000313" key="6">
    <source>
        <dbReference type="RefSeq" id="XP_012939091.1"/>
    </source>
</evidence>
<dbReference type="PROSITE" id="PS00524">
    <property type="entry name" value="SMB_1"/>
    <property type="match status" value="1"/>
</dbReference>
<evidence type="ECO:0000256" key="2">
    <source>
        <dbReference type="SAM" id="MobiDB-lite"/>
    </source>
</evidence>
<feature type="region of interest" description="Disordered" evidence="2">
    <location>
        <begin position="204"/>
        <end position="238"/>
    </location>
</feature>
<dbReference type="InterPro" id="IPR001212">
    <property type="entry name" value="Somatomedin_B_dom"/>
</dbReference>
<evidence type="ECO:0000256" key="1">
    <source>
        <dbReference type="ARBA" id="ARBA00023157"/>
    </source>
</evidence>
<protein>
    <submittedName>
        <fullName evidence="6">Uncharacterized protein LOC106012029</fullName>
    </submittedName>
</protein>
<sequence length="733" mass="81888">MRRTLPLSFHILVGIAVVVVAAAADDMELPENLTDLDYENISISDLLIEIGKAIPQHIRQKGTIFNDPSGFSCNGQCGTLSKGLCSCRPTCVPAGNCCYDFQAECPLQFERLETDLWWLRFLEMSCLPNRVMAVSYCPRPGSAIHKDQFTPEVKTPTSSQQKHFDQEWQEALTEGKEDPPLRTFKKREAVVWKSGASLTLQVGEDRKRRRRFVDGRVPQEDGLAGSDTSPKPDSPTTPVVATDAYGETGTLSGIVQPMSLSDNGDTVSKDDASMWTTHRTSSIPGFQGTIAGQGSQVDRFRHVITDLPITDVDTGLVFISASVFACHNHFVKNPAFWDVMFVPNTGKGVHGQAEMEEIIKEIPSPSSAILPSVGTAKNLELCYGDEIVTCRDNYSNQFVLKRCHDTMAFILYKGRIYKNPFCVVCNFTPLRALSYVPLRFFLQGRAIGIFHIIMKVKPDFQSVTFALSTEAEKTTRSSMLYPNWREYECQLNYRELAESLAAADYQDTSEGQSSSSTEIEEEEKRPEGDALQNSQFSLLESNTTKQNLDHCKLLSCRVGKMRDNNCEAEWYVNFRFPPVSKPLCPEFFNAMEPLILTSIHQFEQKLFSPSSTASLLGVYKGGYVYQYVFTGRSFFDLSLDRSVVKTIKYVISSVLFSASPPLTNVSFCVFQGLNTHGPIPKHNISSCSKENEEAPGKVSSSSFEVTCSSQERNYIFSWVCIVTLIMTVAYMTQ</sequence>
<dbReference type="Gene3D" id="4.10.410.20">
    <property type="match status" value="1"/>
</dbReference>
<proteinExistence type="predicted"/>
<accession>A0ABM1A1T4</accession>
<dbReference type="GeneID" id="106012029"/>
<feature type="chain" id="PRO_5045428526" evidence="3">
    <location>
        <begin position="25"/>
        <end position="733"/>
    </location>
</feature>
<feature type="compositionally biased region" description="Low complexity" evidence="2">
    <location>
        <begin position="226"/>
        <end position="238"/>
    </location>
</feature>
<evidence type="ECO:0000256" key="3">
    <source>
        <dbReference type="SAM" id="SignalP"/>
    </source>
</evidence>
<organism evidence="5 6">
    <name type="scientific">Aplysia californica</name>
    <name type="common">California sea hare</name>
    <dbReference type="NCBI Taxonomy" id="6500"/>
    <lineage>
        <taxon>Eukaryota</taxon>
        <taxon>Metazoa</taxon>
        <taxon>Spiralia</taxon>
        <taxon>Lophotrochozoa</taxon>
        <taxon>Mollusca</taxon>
        <taxon>Gastropoda</taxon>
        <taxon>Heterobranchia</taxon>
        <taxon>Euthyneura</taxon>
        <taxon>Tectipleura</taxon>
        <taxon>Aplysiida</taxon>
        <taxon>Aplysioidea</taxon>
        <taxon>Aplysiidae</taxon>
        <taxon>Aplysia</taxon>
    </lineage>
</organism>
<feature type="signal peptide" evidence="3">
    <location>
        <begin position="1"/>
        <end position="24"/>
    </location>
</feature>
<gene>
    <name evidence="6" type="primary">LOC106012029</name>
</gene>
<dbReference type="RefSeq" id="XP_012939091.1">
    <property type="nucleotide sequence ID" value="XM_013083637.2"/>
</dbReference>
<dbReference type="PROSITE" id="PS50958">
    <property type="entry name" value="SMB_2"/>
    <property type="match status" value="1"/>
</dbReference>
<name>A0ABM1A1T4_APLCA</name>
<feature type="region of interest" description="Disordered" evidence="2">
    <location>
        <begin position="504"/>
        <end position="530"/>
    </location>
</feature>
<evidence type="ECO:0000259" key="4">
    <source>
        <dbReference type="PROSITE" id="PS50958"/>
    </source>
</evidence>
<dbReference type="SUPFAM" id="SSF90188">
    <property type="entry name" value="Somatomedin B domain"/>
    <property type="match status" value="1"/>
</dbReference>
<feature type="domain" description="SMB" evidence="4">
    <location>
        <begin position="69"/>
        <end position="110"/>
    </location>
</feature>
<dbReference type="Proteomes" id="UP000694888">
    <property type="component" value="Unplaced"/>
</dbReference>